<dbReference type="EMBL" id="AAAQJJ010000007">
    <property type="protein sequence ID" value="EAE0769741.1"/>
    <property type="molecule type" value="Genomic_DNA"/>
</dbReference>
<evidence type="ECO:0000313" key="6">
    <source>
        <dbReference type="Proteomes" id="UP000535556"/>
    </source>
</evidence>
<reference evidence="3 6" key="2">
    <citation type="submission" date="2019-04" db="EMBL/GenBank/DDBJ databases">
        <authorList>
            <consortium name="GenomeTrakr network: Whole genome sequencing for foodborne pathogen traceback"/>
        </authorList>
    </citation>
    <scope>NUCLEOTIDE SEQUENCE [LARGE SCALE GENOMIC DNA]</scope>
    <source>
        <strain evidence="3 6">NRRL B-33244</strain>
    </source>
</reference>
<evidence type="ECO:0000313" key="4">
    <source>
        <dbReference type="Proteomes" id="UP000388699"/>
    </source>
</evidence>
<organism evidence="3 6">
    <name type="scientific">Listeria monocytogenes</name>
    <dbReference type="NCBI Taxonomy" id="1639"/>
    <lineage>
        <taxon>Bacteria</taxon>
        <taxon>Bacillati</taxon>
        <taxon>Bacillota</taxon>
        <taxon>Bacilli</taxon>
        <taxon>Bacillales</taxon>
        <taxon>Listeriaceae</taxon>
        <taxon>Listeria</taxon>
    </lineage>
</organism>
<evidence type="ECO:0000313" key="1">
    <source>
        <dbReference type="EMBL" id="EAE0769741.1"/>
    </source>
</evidence>
<dbReference type="Proteomes" id="UP000388699">
    <property type="component" value="Unassembled WGS sequence"/>
</dbReference>
<evidence type="ECO:0000313" key="2">
    <source>
        <dbReference type="EMBL" id="EAG0993171.1"/>
    </source>
</evidence>
<gene>
    <name evidence="2" type="ORF">A3R20_00915</name>
    <name evidence="3" type="ORF">AF817_05445</name>
    <name evidence="1" type="ORF">DG57_07835</name>
</gene>
<name>A0A464M2T3_LISMN</name>
<comment type="caution">
    <text evidence="3">The sequence shown here is derived from an EMBL/GenBank/DDBJ whole genome shotgun (WGS) entry which is preliminary data.</text>
</comment>
<dbReference type="EMBL" id="AABAIH010000001">
    <property type="protein sequence ID" value="EAG0993171.1"/>
    <property type="molecule type" value="Genomic_DNA"/>
</dbReference>
<evidence type="ECO:0000313" key="5">
    <source>
        <dbReference type="Proteomes" id="UP000406081"/>
    </source>
</evidence>
<accession>A0A464M2T3</accession>
<dbReference type="EMBL" id="AABDDO010000001">
    <property type="protein sequence ID" value="EAG6762666.1"/>
    <property type="molecule type" value="Genomic_DNA"/>
</dbReference>
<proteinExistence type="predicted"/>
<protein>
    <submittedName>
        <fullName evidence="3">Uncharacterized protein</fullName>
    </submittedName>
</protein>
<dbReference type="Proteomes" id="UP000406081">
    <property type="component" value="Unassembled WGS sequence"/>
</dbReference>
<dbReference type="Proteomes" id="UP000535556">
    <property type="component" value="Unassembled WGS sequence"/>
</dbReference>
<sequence>MFSCCIIIDTIKGFFNFSISWAHIPMPHFGNSPHGWKVGELLKCEIPNLAIDWQVKYSKLIKTPLTLRKYKS</sequence>
<dbReference type="AlphaFoldDB" id="A0A464M2T3"/>
<reference evidence="4 5" key="1">
    <citation type="submission" date="2018-06" db="EMBL/GenBank/DDBJ databases">
        <authorList>
            <consortium name="GenomeTrakr: Next Generation Sequencing Network for Food Pathogen Tracability"/>
        </authorList>
    </citation>
    <scope>NUCLEOTIDE SEQUENCE [LARGE SCALE GENOMIC DNA]</scope>
    <source>
        <strain evidence="2 5">ARS-CC9329</strain>
        <strain evidence="1 4">CFSAN008016</strain>
    </source>
</reference>
<evidence type="ECO:0000313" key="3">
    <source>
        <dbReference type="EMBL" id="EAG6762666.1"/>
    </source>
</evidence>